<evidence type="ECO:0000256" key="1">
    <source>
        <dbReference type="SAM" id="MobiDB-lite"/>
    </source>
</evidence>
<dbReference type="RefSeq" id="WP_145299940.1">
    <property type="nucleotide sequence ID" value="NZ_CP036319.1"/>
</dbReference>
<comment type="caution">
    <text evidence="2">The sequence shown here is derived from an EMBL/GenBank/DDBJ whole genome shotgun (WGS) entry which is preliminary data.</text>
</comment>
<feature type="compositionally biased region" description="Low complexity" evidence="1">
    <location>
        <begin position="126"/>
        <end position="136"/>
    </location>
</feature>
<accession>A0A5C5Y254</accession>
<evidence type="ECO:0000313" key="2">
    <source>
        <dbReference type="EMBL" id="TWT69707.1"/>
    </source>
</evidence>
<feature type="region of interest" description="Disordered" evidence="1">
    <location>
        <begin position="77"/>
        <end position="176"/>
    </location>
</feature>
<dbReference type="EMBL" id="SJPL01000001">
    <property type="protein sequence ID" value="TWT69707.1"/>
    <property type="molecule type" value="Genomic_DNA"/>
</dbReference>
<reference evidence="2 3" key="1">
    <citation type="submission" date="2019-02" db="EMBL/GenBank/DDBJ databases">
        <title>Deep-cultivation of Planctomycetes and their phenomic and genomic characterization uncovers novel biology.</title>
        <authorList>
            <person name="Wiegand S."/>
            <person name="Jogler M."/>
            <person name="Boedeker C."/>
            <person name="Pinto D."/>
            <person name="Vollmers J."/>
            <person name="Rivas-Marin E."/>
            <person name="Kohn T."/>
            <person name="Peeters S.H."/>
            <person name="Heuer A."/>
            <person name="Rast P."/>
            <person name="Oberbeckmann S."/>
            <person name="Bunk B."/>
            <person name="Jeske O."/>
            <person name="Meyerdierks A."/>
            <person name="Storesund J.E."/>
            <person name="Kallscheuer N."/>
            <person name="Luecker S."/>
            <person name="Lage O.M."/>
            <person name="Pohl T."/>
            <person name="Merkel B.J."/>
            <person name="Hornburger P."/>
            <person name="Mueller R.-W."/>
            <person name="Bruemmer F."/>
            <person name="Labrenz M."/>
            <person name="Spormann A.M."/>
            <person name="Op Den Camp H."/>
            <person name="Overmann J."/>
            <person name="Amann R."/>
            <person name="Jetten M.S.M."/>
            <person name="Mascher T."/>
            <person name="Medema M.H."/>
            <person name="Devos D.P."/>
            <person name="Kaster A.-K."/>
            <person name="Ovreas L."/>
            <person name="Rohde M."/>
            <person name="Galperin M.Y."/>
            <person name="Jogler C."/>
        </authorList>
    </citation>
    <scope>NUCLEOTIDE SEQUENCE [LARGE SCALE GENOMIC DNA]</scope>
    <source>
        <strain evidence="2 3">Pan14r</strain>
    </source>
</reference>
<gene>
    <name evidence="2" type="ORF">Pan14r_19980</name>
</gene>
<organism evidence="2 3">
    <name type="scientific">Crateriforma conspicua</name>
    <dbReference type="NCBI Taxonomy" id="2527996"/>
    <lineage>
        <taxon>Bacteria</taxon>
        <taxon>Pseudomonadati</taxon>
        <taxon>Planctomycetota</taxon>
        <taxon>Planctomycetia</taxon>
        <taxon>Planctomycetales</taxon>
        <taxon>Planctomycetaceae</taxon>
        <taxon>Crateriforma</taxon>
    </lineage>
</organism>
<dbReference type="Proteomes" id="UP000317238">
    <property type="component" value="Unassembled WGS sequence"/>
</dbReference>
<evidence type="ECO:0000313" key="3">
    <source>
        <dbReference type="Proteomes" id="UP000317238"/>
    </source>
</evidence>
<name>A0A5C5Y254_9PLAN</name>
<proteinExistence type="predicted"/>
<feature type="region of interest" description="Disordered" evidence="1">
    <location>
        <begin position="1"/>
        <end position="32"/>
    </location>
</feature>
<keyword evidence="3" id="KW-1185">Reference proteome</keyword>
<sequence length="176" mass="18915">MFTRPDRPIPTIIRRPRPAQGPSRGITTATPPRAVRRAKWLAIALAATTLTGCRLCSTCEMEDYSAYGGIWERTQRDSGRVGSLFDPAGVRGASLASKSDPPSAAELERRRQQSFAEPESGGDGSSGDIDNGSQGDAPPSNGDSPDVDAAPKPDLEELKLEDIDVTMKPLEFPRLH</sequence>
<dbReference type="AlphaFoldDB" id="A0A5C5Y254"/>
<dbReference type="OrthoDB" id="268334at2"/>
<protein>
    <submittedName>
        <fullName evidence="2">Uncharacterized protein</fullName>
    </submittedName>
</protein>
<feature type="compositionally biased region" description="Basic and acidic residues" evidence="1">
    <location>
        <begin position="149"/>
        <end position="162"/>
    </location>
</feature>